<keyword evidence="4" id="KW-0732">Signal</keyword>
<dbReference type="EMBL" id="CAJVCH010360086">
    <property type="protein sequence ID" value="CAG7816068.1"/>
    <property type="molecule type" value="Genomic_DNA"/>
</dbReference>
<feature type="transmembrane region" description="Helical" evidence="3">
    <location>
        <begin position="286"/>
        <end position="304"/>
    </location>
</feature>
<dbReference type="CDD" id="cd18987">
    <property type="entry name" value="LGIC_ECD_anion"/>
    <property type="match status" value="1"/>
</dbReference>
<evidence type="ECO:0000256" key="4">
    <source>
        <dbReference type="SAM" id="SignalP"/>
    </source>
</evidence>
<dbReference type="GO" id="GO:0005230">
    <property type="term" value="F:extracellular ligand-gated monoatomic ion channel activity"/>
    <property type="evidence" value="ECO:0007669"/>
    <property type="project" value="InterPro"/>
</dbReference>
<dbReference type="GO" id="GO:0004888">
    <property type="term" value="F:transmembrane signaling receptor activity"/>
    <property type="evidence" value="ECO:0007669"/>
    <property type="project" value="InterPro"/>
</dbReference>
<comment type="caution">
    <text evidence="7">The sequence shown here is derived from an EMBL/GenBank/DDBJ whole genome shotgun (WGS) entry which is preliminary data.</text>
</comment>
<reference evidence="7" key="1">
    <citation type="submission" date="2021-06" db="EMBL/GenBank/DDBJ databases">
        <authorList>
            <person name="Hodson N. C."/>
            <person name="Mongue J. A."/>
            <person name="Jaron S. K."/>
        </authorList>
    </citation>
    <scope>NUCLEOTIDE SEQUENCE</scope>
</reference>
<evidence type="ECO:0000259" key="6">
    <source>
        <dbReference type="Pfam" id="PF02932"/>
    </source>
</evidence>
<evidence type="ECO:0000313" key="8">
    <source>
        <dbReference type="Proteomes" id="UP000708208"/>
    </source>
</evidence>
<feature type="domain" description="Neurotransmitter-gated ion-channel ligand-binding" evidence="5">
    <location>
        <begin position="56"/>
        <end position="255"/>
    </location>
</feature>
<evidence type="ECO:0000256" key="2">
    <source>
        <dbReference type="ARBA" id="ARBA00023136"/>
    </source>
</evidence>
<organism evidence="7 8">
    <name type="scientific">Allacma fusca</name>
    <dbReference type="NCBI Taxonomy" id="39272"/>
    <lineage>
        <taxon>Eukaryota</taxon>
        <taxon>Metazoa</taxon>
        <taxon>Ecdysozoa</taxon>
        <taxon>Arthropoda</taxon>
        <taxon>Hexapoda</taxon>
        <taxon>Collembola</taxon>
        <taxon>Symphypleona</taxon>
        <taxon>Sminthuridae</taxon>
        <taxon>Allacma</taxon>
    </lineage>
</organism>
<evidence type="ECO:0000256" key="3">
    <source>
        <dbReference type="SAM" id="Phobius"/>
    </source>
</evidence>
<dbReference type="InterPro" id="IPR006029">
    <property type="entry name" value="Neurotrans-gated_channel_TM"/>
</dbReference>
<gene>
    <name evidence="7" type="ORF">AFUS01_LOCUS26704</name>
</gene>
<dbReference type="PROSITE" id="PS00236">
    <property type="entry name" value="NEUROTR_ION_CHANNEL"/>
    <property type="match status" value="1"/>
</dbReference>
<keyword evidence="2 3" id="KW-0472">Membrane</keyword>
<dbReference type="Pfam" id="PF02931">
    <property type="entry name" value="Neur_chan_LBD"/>
    <property type="match status" value="1"/>
</dbReference>
<proteinExistence type="predicted"/>
<accession>A0A8J2KFZ6</accession>
<dbReference type="OrthoDB" id="8175758at2759"/>
<evidence type="ECO:0000259" key="5">
    <source>
        <dbReference type="Pfam" id="PF02931"/>
    </source>
</evidence>
<feature type="transmembrane region" description="Helical" evidence="3">
    <location>
        <begin position="261"/>
        <end position="279"/>
    </location>
</feature>
<evidence type="ECO:0000313" key="7">
    <source>
        <dbReference type="EMBL" id="CAG7816068.1"/>
    </source>
</evidence>
<feature type="transmembrane region" description="Helical" evidence="3">
    <location>
        <begin position="444"/>
        <end position="463"/>
    </location>
</feature>
<name>A0A8J2KFZ6_9HEXA</name>
<feature type="chain" id="PRO_5035244851" evidence="4">
    <location>
        <begin position="21"/>
        <end position="470"/>
    </location>
</feature>
<dbReference type="Proteomes" id="UP000708208">
    <property type="component" value="Unassembled WGS sequence"/>
</dbReference>
<feature type="domain" description="Neurotransmitter-gated ion-channel transmembrane" evidence="6">
    <location>
        <begin position="263"/>
        <end position="405"/>
    </location>
</feature>
<feature type="signal peptide" evidence="4">
    <location>
        <begin position="1"/>
        <end position="20"/>
    </location>
</feature>
<dbReference type="InterPro" id="IPR018000">
    <property type="entry name" value="Neurotransmitter_ion_chnl_CS"/>
</dbReference>
<comment type="subcellular location">
    <subcellularLocation>
        <location evidence="1">Membrane</location>
        <topology evidence="1">Multi-pass membrane protein</topology>
    </subcellularLocation>
</comment>
<dbReference type="GO" id="GO:0016020">
    <property type="term" value="C:membrane"/>
    <property type="evidence" value="ECO:0007669"/>
    <property type="project" value="UniProtKB-SubCell"/>
</dbReference>
<sequence length="470" mass="53996">MNPLYIPAWILSFLSPLAVSLSTRSLISNLDFNTQPYGYDPNDMNYFPLPENIIPANYNPLETPSNAEGLPLKVDFSIVLINVRDIEEMKQLVTLEMNLRVYWTDARLKNLTGGQKYVVIHPESFEKRLWQPDMFIDHAIDVKQPMLLTKPLSLRLFMDGAIRYSMRISVTLACQMNFKYYPGDTQHCNVDLKSYAYPNKILTLNWRNGTSSVKLDPALRLSNYELQVNNSKDFLAKSSSGTYSGIRFTVKMRRDMSYHLLQTYLPSSMFILVTFMSFIMPQDNGGVTITMTALLTMTAMFAAVRQNTPVVCYAKAIDIWMVVCMFFAFLVLVIQTTTMRLRHMKIEPELDETREDAKLIKNKPTIKTIFDKDPHDLETANRGISSQESFPMIAITNSSNEGDQRNDDITRRYSKETMPPVPTEDLNSAKIKEYKALGNKIRRISSILAPIAFLIFNSIYWTWLLGSREY</sequence>
<dbReference type="AlphaFoldDB" id="A0A8J2KFZ6"/>
<protein>
    <submittedName>
        <fullName evidence="7">Uncharacterized protein</fullName>
    </submittedName>
</protein>
<keyword evidence="3" id="KW-1133">Transmembrane helix</keyword>
<dbReference type="InterPro" id="IPR006202">
    <property type="entry name" value="Neur_chan_lig-bd"/>
</dbReference>
<keyword evidence="3" id="KW-0812">Transmembrane</keyword>
<dbReference type="Pfam" id="PF02932">
    <property type="entry name" value="Neur_chan_memb"/>
    <property type="match status" value="1"/>
</dbReference>
<evidence type="ECO:0000256" key="1">
    <source>
        <dbReference type="ARBA" id="ARBA00004141"/>
    </source>
</evidence>
<dbReference type="InterPro" id="IPR006201">
    <property type="entry name" value="Neur_channel"/>
</dbReference>
<keyword evidence="8" id="KW-1185">Reference proteome</keyword>
<dbReference type="PANTHER" id="PTHR18945">
    <property type="entry name" value="NEUROTRANSMITTER GATED ION CHANNEL"/>
    <property type="match status" value="1"/>
</dbReference>
<feature type="transmembrane region" description="Helical" evidence="3">
    <location>
        <begin position="316"/>
        <end position="334"/>
    </location>
</feature>